<accession>A0A3L8RZE2</accession>
<dbReference type="Proteomes" id="UP000276834">
    <property type="component" value="Unassembled WGS sequence"/>
</dbReference>
<proteinExistence type="predicted"/>
<organism evidence="2 3">
    <name type="scientific">Chloebia gouldiae</name>
    <name type="common">Gouldian finch</name>
    <name type="synonym">Erythrura gouldiae</name>
    <dbReference type="NCBI Taxonomy" id="44316"/>
    <lineage>
        <taxon>Eukaryota</taxon>
        <taxon>Metazoa</taxon>
        <taxon>Chordata</taxon>
        <taxon>Craniata</taxon>
        <taxon>Vertebrata</taxon>
        <taxon>Euteleostomi</taxon>
        <taxon>Archelosauria</taxon>
        <taxon>Archosauria</taxon>
        <taxon>Dinosauria</taxon>
        <taxon>Saurischia</taxon>
        <taxon>Theropoda</taxon>
        <taxon>Coelurosauria</taxon>
        <taxon>Aves</taxon>
        <taxon>Neognathae</taxon>
        <taxon>Neoaves</taxon>
        <taxon>Telluraves</taxon>
        <taxon>Australaves</taxon>
        <taxon>Passeriformes</taxon>
        <taxon>Passeroidea</taxon>
        <taxon>Passeridae</taxon>
        <taxon>Chloebia</taxon>
    </lineage>
</organism>
<name>A0A3L8RZE2_CHLGU</name>
<reference evidence="2 3" key="1">
    <citation type="journal article" date="2018" name="Proc. R. Soc. B">
        <title>A non-coding region near Follistatin controls head colour polymorphism in the Gouldian finch.</title>
        <authorList>
            <person name="Toomey M.B."/>
            <person name="Marques C.I."/>
            <person name="Andrade P."/>
            <person name="Araujo P.M."/>
            <person name="Sabatino S."/>
            <person name="Gazda M.A."/>
            <person name="Afonso S."/>
            <person name="Lopes R.J."/>
            <person name="Corbo J.C."/>
            <person name="Carneiro M."/>
        </authorList>
    </citation>
    <scope>NUCLEOTIDE SEQUENCE [LARGE SCALE GENOMIC DNA]</scope>
    <source>
        <strain evidence="2">Red01</strain>
        <tissue evidence="2">Muscle</tissue>
    </source>
</reference>
<feature type="compositionally biased region" description="Basic and acidic residues" evidence="1">
    <location>
        <begin position="214"/>
        <end position="229"/>
    </location>
</feature>
<feature type="region of interest" description="Disordered" evidence="1">
    <location>
        <begin position="185"/>
        <end position="229"/>
    </location>
</feature>
<evidence type="ECO:0000256" key="1">
    <source>
        <dbReference type="SAM" id="MobiDB-lite"/>
    </source>
</evidence>
<sequence>MLQVGFCNVLFAENGNSSVGDRTKTLWRAKVLVLAPFLAMSCWVSSPTTSPLPCTKALGQLGPQQWDKLFGKAELPLAKISPDCAVSKCSWAVTVSICLICYVPIFFFSDTGYKIKVGEVIPADSRGWELPRLLGDAGSVAVVEPGSFLLCVCPKNSRWDVLEASSGRERLPTASCSSPCCCPGSSTAREGEDCEDEEGHSEVRTQLRLAGRTLRGEDKAEAGRKDPPR</sequence>
<comment type="caution">
    <text evidence="2">The sequence shown here is derived from an EMBL/GenBank/DDBJ whole genome shotgun (WGS) entry which is preliminary data.</text>
</comment>
<protein>
    <submittedName>
        <fullName evidence="2">Uncharacterized protein</fullName>
    </submittedName>
</protein>
<evidence type="ECO:0000313" key="2">
    <source>
        <dbReference type="EMBL" id="RLV91760.1"/>
    </source>
</evidence>
<gene>
    <name evidence="2" type="ORF">DV515_00014023</name>
</gene>
<evidence type="ECO:0000313" key="3">
    <source>
        <dbReference type="Proteomes" id="UP000276834"/>
    </source>
</evidence>
<dbReference type="AlphaFoldDB" id="A0A3L8RZE2"/>
<dbReference type="EMBL" id="QUSF01000107">
    <property type="protein sequence ID" value="RLV91760.1"/>
    <property type="molecule type" value="Genomic_DNA"/>
</dbReference>
<keyword evidence="3" id="KW-1185">Reference proteome</keyword>